<evidence type="ECO:0000259" key="2">
    <source>
        <dbReference type="SMART" id="SM00481"/>
    </source>
</evidence>
<organism evidence="3 4">
    <name type="scientific">[Haemophilus] felis</name>
    <dbReference type="NCBI Taxonomy" id="123822"/>
    <lineage>
        <taxon>Bacteria</taxon>
        <taxon>Pseudomonadati</taxon>
        <taxon>Pseudomonadota</taxon>
        <taxon>Gammaproteobacteria</taxon>
        <taxon>Pasteurellales</taxon>
        <taxon>Pasteurellaceae</taxon>
    </lineage>
</organism>
<protein>
    <submittedName>
        <fullName evidence="3">Phosphatase</fullName>
    </submittedName>
</protein>
<accession>A0A1T0AY63</accession>
<dbReference type="InterPro" id="IPR003141">
    <property type="entry name" value="Pol/His_phosphatase_N"/>
</dbReference>
<keyword evidence="4" id="KW-1185">Reference proteome</keyword>
<dbReference type="STRING" id="123822.B0188_07955"/>
<dbReference type="GO" id="GO:0004534">
    <property type="term" value="F:5'-3' RNA exonuclease activity"/>
    <property type="evidence" value="ECO:0007669"/>
    <property type="project" value="TreeGrafter"/>
</dbReference>
<feature type="domain" description="Polymerase/histidinol phosphatase N-terminal" evidence="2">
    <location>
        <begin position="15"/>
        <end position="80"/>
    </location>
</feature>
<dbReference type="AlphaFoldDB" id="A0A1T0AY63"/>
<gene>
    <name evidence="3" type="ORF">B0188_07955</name>
</gene>
<dbReference type="CDD" id="cd07438">
    <property type="entry name" value="PHP_HisPPase_AMP"/>
    <property type="match status" value="1"/>
</dbReference>
<dbReference type="InterPro" id="IPR004013">
    <property type="entry name" value="PHP_dom"/>
</dbReference>
<dbReference type="OrthoDB" id="9804333at2"/>
<reference evidence="3 4" key="1">
    <citation type="submission" date="2017-02" db="EMBL/GenBank/DDBJ databases">
        <title>Draft genome sequence of Haemophilus felis CCUG 31170 type strain.</title>
        <authorList>
            <person name="Engstrom-Jakobsson H."/>
            <person name="Salva-Serra F."/>
            <person name="Thorell K."/>
            <person name="Gonzales-Siles L."/>
            <person name="Karlsson R."/>
            <person name="Boulund F."/>
            <person name="Engstrand L."/>
            <person name="Kristiansson E."/>
            <person name="Moore E."/>
        </authorList>
    </citation>
    <scope>NUCLEOTIDE SEQUENCE [LARGE SCALE GENOMIC DNA]</scope>
    <source>
        <strain evidence="3 4">CCUG 31170</strain>
    </source>
</reference>
<dbReference type="SMART" id="SM00481">
    <property type="entry name" value="POLIIIAc"/>
    <property type="match status" value="1"/>
</dbReference>
<dbReference type="Gene3D" id="1.10.150.650">
    <property type="match status" value="1"/>
</dbReference>
<sequence length="284" mass="31486">MSANYDLHSHNLHSYDLHCHSTASDGVLTPTEVVQRAALQGVTVLALTDHDTISGLDEAALEAQKQGIRLINGVEISTSWQNRGIHIVGLNFDKTNQQINALLAKQAELRQQRAIDIAKKLEKAGIENAFEGAKSLANGEVTRAHYARYLVQIGRVKDENQAFKKYLAQGKSAYVKAEWIDIETAIKAIHQAGGLAVLAHPLRYTLTNKWIKNLIADFKSWGGDGIEVAGCNQTKDQRLLLARWAAEYDLLASVGSDFHFPCGWVELGKSLQLPETCQPIWSYW</sequence>
<evidence type="ECO:0000313" key="3">
    <source>
        <dbReference type="EMBL" id="OOS02716.1"/>
    </source>
</evidence>
<evidence type="ECO:0000256" key="1">
    <source>
        <dbReference type="SAM" id="Coils"/>
    </source>
</evidence>
<comment type="caution">
    <text evidence="3">The sequence shown here is derived from an EMBL/GenBank/DDBJ whole genome shotgun (WGS) entry which is preliminary data.</text>
</comment>
<dbReference type="Pfam" id="PF02811">
    <property type="entry name" value="PHP"/>
    <property type="match status" value="1"/>
</dbReference>
<dbReference type="Gene3D" id="3.20.20.140">
    <property type="entry name" value="Metal-dependent hydrolases"/>
    <property type="match status" value="1"/>
</dbReference>
<name>A0A1T0AY63_9PAST</name>
<dbReference type="EMBL" id="MUYB01000031">
    <property type="protein sequence ID" value="OOS02716.1"/>
    <property type="molecule type" value="Genomic_DNA"/>
</dbReference>
<dbReference type="Proteomes" id="UP000190023">
    <property type="component" value="Unassembled WGS sequence"/>
</dbReference>
<dbReference type="NCBIfam" id="NF047791">
    <property type="entry name" value="RNaseRnm"/>
    <property type="match status" value="1"/>
</dbReference>
<dbReference type="PANTHER" id="PTHR42924:SF3">
    <property type="entry name" value="POLYMERASE_HISTIDINOL PHOSPHATASE N-TERMINAL DOMAIN-CONTAINING PROTEIN"/>
    <property type="match status" value="1"/>
</dbReference>
<feature type="coiled-coil region" evidence="1">
    <location>
        <begin position="92"/>
        <end position="124"/>
    </location>
</feature>
<dbReference type="InterPro" id="IPR016195">
    <property type="entry name" value="Pol/histidinol_Pase-like"/>
</dbReference>
<proteinExistence type="predicted"/>
<dbReference type="SUPFAM" id="SSF89550">
    <property type="entry name" value="PHP domain-like"/>
    <property type="match status" value="1"/>
</dbReference>
<dbReference type="InterPro" id="IPR052018">
    <property type="entry name" value="PHP_domain"/>
</dbReference>
<dbReference type="GO" id="GO:0035312">
    <property type="term" value="F:5'-3' DNA exonuclease activity"/>
    <property type="evidence" value="ECO:0007669"/>
    <property type="project" value="TreeGrafter"/>
</dbReference>
<dbReference type="PANTHER" id="PTHR42924">
    <property type="entry name" value="EXONUCLEASE"/>
    <property type="match status" value="1"/>
</dbReference>
<keyword evidence="1" id="KW-0175">Coiled coil</keyword>
<evidence type="ECO:0000313" key="4">
    <source>
        <dbReference type="Proteomes" id="UP000190023"/>
    </source>
</evidence>